<comment type="caution">
    <text evidence="1">The sequence shown here is derived from an EMBL/GenBank/DDBJ whole genome shotgun (WGS) entry which is preliminary data.</text>
</comment>
<dbReference type="OrthoDB" id="1766347at2759"/>
<dbReference type="EMBL" id="WJXA01000006">
    <property type="protein sequence ID" value="KAF7142034.1"/>
    <property type="molecule type" value="Genomic_DNA"/>
</dbReference>
<dbReference type="Proteomes" id="UP000626092">
    <property type="component" value="Unassembled WGS sequence"/>
</dbReference>
<dbReference type="AlphaFoldDB" id="A0A834LLV1"/>
<proteinExistence type="predicted"/>
<name>A0A834LLV1_RHOSS</name>
<gene>
    <name evidence="1" type="ORF">RHSIM_Rhsim06G0095900</name>
</gene>
<evidence type="ECO:0000313" key="1">
    <source>
        <dbReference type="EMBL" id="KAF7142034.1"/>
    </source>
</evidence>
<evidence type="ECO:0000313" key="2">
    <source>
        <dbReference type="Proteomes" id="UP000626092"/>
    </source>
</evidence>
<organism evidence="1 2">
    <name type="scientific">Rhododendron simsii</name>
    <name type="common">Sims's rhododendron</name>
    <dbReference type="NCBI Taxonomy" id="118357"/>
    <lineage>
        <taxon>Eukaryota</taxon>
        <taxon>Viridiplantae</taxon>
        <taxon>Streptophyta</taxon>
        <taxon>Embryophyta</taxon>
        <taxon>Tracheophyta</taxon>
        <taxon>Spermatophyta</taxon>
        <taxon>Magnoliopsida</taxon>
        <taxon>eudicotyledons</taxon>
        <taxon>Gunneridae</taxon>
        <taxon>Pentapetalae</taxon>
        <taxon>asterids</taxon>
        <taxon>Ericales</taxon>
        <taxon>Ericaceae</taxon>
        <taxon>Ericoideae</taxon>
        <taxon>Rhodoreae</taxon>
        <taxon>Rhododendron</taxon>
    </lineage>
</organism>
<keyword evidence="2" id="KW-1185">Reference proteome</keyword>
<protein>
    <submittedName>
        <fullName evidence="1">Uncharacterized protein</fullName>
    </submittedName>
</protein>
<sequence length="204" mass="23176">MPRQGNPPITQHDIATNEPLVIDITPGFNDAHLICVNYTFNELYMVLQIAPEWNGGRWHPMKMETRKSKEQADADVRSMVQWGKDDNLPDLPNNPTMEIMIWECSGSTAKEVIRTVRAFVCVHNPDIVVLVGAPYIENRYKKFGALGHMHFTNVHSMGGGSHGDVLVAYKSYMFDMEPNWHDGNGFDVVISHRAYDWFITQALS</sequence>
<reference evidence="1" key="1">
    <citation type="submission" date="2019-11" db="EMBL/GenBank/DDBJ databases">
        <authorList>
            <person name="Liu Y."/>
            <person name="Hou J."/>
            <person name="Li T.-Q."/>
            <person name="Guan C.-H."/>
            <person name="Wu X."/>
            <person name="Wu H.-Z."/>
            <person name="Ling F."/>
            <person name="Zhang R."/>
            <person name="Shi X.-G."/>
            <person name="Ren J.-P."/>
            <person name="Chen E.-F."/>
            <person name="Sun J.-M."/>
        </authorList>
    </citation>
    <scope>NUCLEOTIDE SEQUENCE</scope>
    <source>
        <strain evidence="1">Adult_tree_wgs_1</strain>
        <tissue evidence="1">Leaves</tissue>
    </source>
</reference>
<accession>A0A834LLV1</accession>